<dbReference type="OrthoDB" id="10056666at2759"/>
<evidence type="ECO:0000313" key="2">
    <source>
        <dbReference type="Proteomes" id="UP000198287"/>
    </source>
</evidence>
<reference evidence="1 2" key="1">
    <citation type="submission" date="2015-12" db="EMBL/GenBank/DDBJ databases">
        <title>The genome of Folsomia candida.</title>
        <authorList>
            <person name="Faddeeva A."/>
            <person name="Derks M.F."/>
            <person name="Anvar Y."/>
            <person name="Smit S."/>
            <person name="Van Straalen N."/>
            <person name="Roelofs D."/>
        </authorList>
    </citation>
    <scope>NUCLEOTIDE SEQUENCE [LARGE SCALE GENOMIC DNA]</scope>
    <source>
        <strain evidence="1 2">VU population</strain>
        <tissue evidence="1">Whole body</tissue>
    </source>
</reference>
<organism evidence="1 2">
    <name type="scientific">Folsomia candida</name>
    <name type="common">Springtail</name>
    <dbReference type="NCBI Taxonomy" id="158441"/>
    <lineage>
        <taxon>Eukaryota</taxon>
        <taxon>Metazoa</taxon>
        <taxon>Ecdysozoa</taxon>
        <taxon>Arthropoda</taxon>
        <taxon>Hexapoda</taxon>
        <taxon>Collembola</taxon>
        <taxon>Entomobryomorpha</taxon>
        <taxon>Isotomoidea</taxon>
        <taxon>Isotomidae</taxon>
        <taxon>Proisotominae</taxon>
        <taxon>Folsomia</taxon>
    </lineage>
</organism>
<sequence length="174" mass="19551">MAAQSTTTETAPLTQAEQDEFLDLVVAQSARAALREESPFWDAISQFIDMFRDMIRNTLVLKLEHLPIIGTWASRVAVTVSELIFTLVGTLLHFLKTIFSAKRVWIEAHTAALTAWKANEDKGLLAQTYAYSKKMAGYFLEIIKQCLERAIKTQGLEMTQAEVADISKLLDEIL</sequence>
<proteinExistence type="predicted"/>
<dbReference type="OMA" id="TSAVWIK"/>
<comment type="caution">
    <text evidence="1">The sequence shown here is derived from an EMBL/GenBank/DDBJ whole genome shotgun (WGS) entry which is preliminary data.</text>
</comment>
<keyword evidence="2" id="KW-1185">Reference proteome</keyword>
<accession>A0A226D6I1</accession>
<gene>
    <name evidence="1" type="ORF">Fcan01_24597</name>
</gene>
<name>A0A226D6I1_FOLCA</name>
<dbReference type="AlphaFoldDB" id="A0A226D6I1"/>
<evidence type="ECO:0000313" key="1">
    <source>
        <dbReference type="EMBL" id="OXA40720.1"/>
    </source>
</evidence>
<dbReference type="EMBL" id="LNIX01000032">
    <property type="protein sequence ID" value="OXA40720.1"/>
    <property type="molecule type" value="Genomic_DNA"/>
</dbReference>
<dbReference type="Proteomes" id="UP000198287">
    <property type="component" value="Unassembled WGS sequence"/>
</dbReference>
<protein>
    <submittedName>
        <fullName evidence="1">Uncharacterized protein</fullName>
    </submittedName>
</protein>